<dbReference type="AlphaFoldDB" id="A0A7R9ERQ5"/>
<proteinExistence type="predicted"/>
<gene>
    <name evidence="1" type="ORF">TBIB3V08_LOCUS1427</name>
</gene>
<accession>A0A7R9ERQ5</accession>
<name>A0A7R9ERQ5_9NEOP</name>
<sequence length="92" mass="10273">MDSSVCRKPEKGYDNDTTMDAITRPLMSHWFTQMASCAYQVGRNPVEMQMTAARPCVHTRVLQLPVKFTAGIITSLLVEVSLMSAAVSHWNI</sequence>
<dbReference type="EMBL" id="OD564538">
    <property type="protein sequence ID" value="CAD7438842.1"/>
    <property type="molecule type" value="Genomic_DNA"/>
</dbReference>
<protein>
    <submittedName>
        <fullName evidence="1">Uncharacterized protein</fullName>
    </submittedName>
</protein>
<reference evidence="1" key="1">
    <citation type="submission" date="2020-11" db="EMBL/GenBank/DDBJ databases">
        <authorList>
            <person name="Tran Van P."/>
        </authorList>
    </citation>
    <scope>NUCLEOTIDE SEQUENCE</scope>
</reference>
<evidence type="ECO:0000313" key="1">
    <source>
        <dbReference type="EMBL" id="CAD7438842.1"/>
    </source>
</evidence>
<organism evidence="1">
    <name type="scientific">Timema bartmani</name>
    <dbReference type="NCBI Taxonomy" id="61472"/>
    <lineage>
        <taxon>Eukaryota</taxon>
        <taxon>Metazoa</taxon>
        <taxon>Ecdysozoa</taxon>
        <taxon>Arthropoda</taxon>
        <taxon>Hexapoda</taxon>
        <taxon>Insecta</taxon>
        <taxon>Pterygota</taxon>
        <taxon>Neoptera</taxon>
        <taxon>Polyneoptera</taxon>
        <taxon>Phasmatodea</taxon>
        <taxon>Timematodea</taxon>
        <taxon>Timematoidea</taxon>
        <taxon>Timematidae</taxon>
        <taxon>Timema</taxon>
    </lineage>
</organism>